<proteinExistence type="predicted"/>
<protein>
    <submittedName>
        <fullName evidence="1">Uncharacterized protein</fullName>
    </submittedName>
</protein>
<sequence length="278" mass="32131">MGEGRGESRMEARKEAIRDISQQITNEVKINTSDVYINSGSIDTSYSLDSSRFEEISKMTGEFLAAGRLEQLNDSVFYICRSDAAKPYLDSLEINFRSKSKIFAAARLDEEACASAWEIFAKTRGWQRIIESLKQDDPWQKEYEEVYGKVRKECCYQNAKLHWSSEKNAYSETAFSVLQKFAKMEWSECKGGGTLMRYKDSEPKCNYKYGVHICVYNTSLSILSCDGKTQYSLLENFVEEMDESKKETALRKIKTSMESAALWKKWEQEIKQWSPKCE</sequence>
<accession>A0A806K2T5</accession>
<reference evidence="1" key="1">
    <citation type="submission" date="2012-03" db="EMBL/GenBank/DDBJ databases">
        <title>Functional metagenomics reveals considerable lignocellulase gene clusters in the gut microbiome of a wood-feeding higher termite.</title>
        <authorList>
            <person name="Liu N."/>
        </authorList>
    </citation>
    <scope>NUCLEOTIDE SEQUENCE</scope>
</reference>
<dbReference type="AlphaFoldDB" id="A0A806K2T5"/>
<name>A0A806K2T5_9BACT</name>
<dbReference type="EMBL" id="JQ844296">
    <property type="protein sequence ID" value="AGS54408.1"/>
    <property type="molecule type" value="Genomic_DNA"/>
</dbReference>
<organism evidence="1">
    <name type="scientific">uncultured bacterium contig00104</name>
    <dbReference type="NCBI Taxonomy" id="1181571"/>
    <lineage>
        <taxon>Bacteria</taxon>
        <taxon>environmental samples</taxon>
    </lineage>
</organism>
<evidence type="ECO:0000313" key="1">
    <source>
        <dbReference type="EMBL" id="AGS54408.1"/>
    </source>
</evidence>